<proteinExistence type="predicted"/>
<feature type="transmembrane region" description="Helical" evidence="1">
    <location>
        <begin position="37"/>
        <end position="60"/>
    </location>
</feature>
<keyword evidence="1" id="KW-0472">Membrane</keyword>
<keyword evidence="1" id="KW-1133">Transmembrane helix</keyword>
<evidence type="ECO:0000256" key="1">
    <source>
        <dbReference type="SAM" id="Phobius"/>
    </source>
</evidence>
<evidence type="ECO:0000313" key="3">
    <source>
        <dbReference type="Proteomes" id="UP001597109"/>
    </source>
</evidence>
<keyword evidence="3" id="KW-1185">Reference proteome</keyword>
<feature type="transmembrane region" description="Helical" evidence="1">
    <location>
        <begin position="72"/>
        <end position="93"/>
    </location>
</feature>
<dbReference type="RefSeq" id="WP_144838413.1">
    <property type="nucleotide sequence ID" value="NZ_JBHTKI010000022.1"/>
</dbReference>
<dbReference type="EMBL" id="JBHTKI010000022">
    <property type="protein sequence ID" value="MFD1032565.1"/>
    <property type="molecule type" value="Genomic_DNA"/>
</dbReference>
<comment type="caution">
    <text evidence="2">The sequence shown here is derived from an EMBL/GenBank/DDBJ whole genome shotgun (WGS) entry which is preliminary data.</text>
</comment>
<evidence type="ECO:0000313" key="2">
    <source>
        <dbReference type="EMBL" id="MFD1032565.1"/>
    </source>
</evidence>
<sequence>MKNFLIRSILGIFFGAFIMVVLTGSVALSGQETLDSMIFLTNAIGFMLSGWFFTTSTLYFENPNWSLGRQTMMHFMTVIILYFVLAFVIGWIPFNWASFLLMLGVFLGFYTIFWTIFYLYFKNQAQKLNDELNEV</sequence>
<feature type="transmembrane region" description="Helical" evidence="1">
    <location>
        <begin position="99"/>
        <end position="121"/>
    </location>
</feature>
<dbReference type="Proteomes" id="UP001597109">
    <property type="component" value="Unassembled WGS sequence"/>
</dbReference>
<organism evidence="2 3">
    <name type="scientific">Metaplanococcus flavidus</name>
    <dbReference type="NCBI Taxonomy" id="569883"/>
    <lineage>
        <taxon>Bacteria</taxon>
        <taxon>Bacillati</taxon>
        <taxon>Bacillota</taxon>
        <taxon>Bacilli</taxon>
        <taxon>Bacillales</taxon>
        <taxon>Caryophanaceae</taxon>
        <taxon>Metaplanococcus</taxon>
    </lineage>
</organism>
<accession>A0ABW3LD69</accession>
<name>A0ABW3LD69_9BACL</name>
<keyword evidence="1" id="KW-0812">Transmembrane</keyword>
<reference evidence="3" key="1">
    <citation type="journal article" date="2019" name="Int. J. Syst. Evol. Microbiol.">
        <title>The Global Catalogue of Microorganisms (GCM) 10K type strain sequencing project: providing services to taxonomists for standard genome sequencing and annotation.</title>
        <authorList>
            <consortium name="The Broad Institute Genomics Platform"/>
            <consortium name="The Broad Institute Genome Sequencing Center for Infectious Disease"/>
            <person name="Wu L."/>
            <person name="Ma J."/>
        </authorList>
    </citation>
    <scope>NUCLEOTIDE SEQUENCE [LARGE SCALE GENOMIC DNA]</scope>
    <source>
        <strain evidence="3">CCUG 56756</strain>
    </source>
</reference>
<protein>
    <submittedName>
        <fullName evidence="2">DUF3021 domain-containing protein</fullName>
    </submittedName>
</protein>
<gene>
    <name evidence="2" type="ORF">ACFQ1X_14080</name>
</gene>
<dbReference type="InterPro" id="IPR021560">
    <property type="entry name" value="DUF3021"/>
</dbReference>
<dbReference type="Pfam" id="PF11457">
    <property type="entry name" value="DUF3021"/>
    <property type="match status" value="1"/>
</dbReference>